<evidence type="ECO:0000313" key="3">
    <source>
        <dbReference type="Proteomes" id="UP001241758"/>
    </source>
</evidence>
<dbReference type="InterPro" id="IPR011008">
    <property type="entry name" value="Dimeric_a/b-barrel"/>
</dbReference>
<proteinExistence type="predicted"/>
<dbReference type="RefSeq" id="WP_282761211.1">
    <property type="nucleotide sequence ID" value="NZ_JASCTH010000010.1"/>
</dbReference>
<dbReference type="SUPFAM" id="SSF54909">
    <property type="entry name" value="Dimeric alpha+beta barrel"/>
    <property type="match status" value="1"/>
</dbReference>
<accession>A0ABT6WL37</accession>
<feature type="domain" description="ABM" evidence="1">
    <location>
        <begin position="2"/>
        <end position="92"/>
    </location>
</feature>
<name>A0ABT6WL37_9ACTN</name>
<dbReference type="PROSITE" id="PS51725">
    <property type="entry name" value="ABM"/>
    <property type="match status" value="1"/>
</dbReference>
<comment type="caution">
    <text evidence="2">The sequence shown here is derived from an EMBL/GenBank/DDBJ whole genome shotgun (WGS) entry which is preliminary data.</text>
</comment>
<reference evidence="2 3" key="1">
    <citation type="submission" date="2023-05" db="EMBL/GenBank/DDBJ databases">
        <title>Actinoplanes sp. NEAU-A12 genome sequencing.</title>
        <authorList>
            <person name="Wang Z.-S."/>
        </authorList>
    </citation>
    <scope>NUCLEOTIDE SEQUENCE [LARGE SCALE GENOMIC DNA]</scope>
    <source>
        <strain evidence="2 3">NEAU-A12</strain>
    </source>
</reference>
<keyword evidence="3" id="KW-1185">Reference proteome</keyword>
<keyword evidence="2" id="KW-0503">Monooxygenase</keyword>
<dbReference type="InterPro" id="IPR007138">
    <property type="entry name" value="ABM_dom"/>
</dbReference>
<sequence>MIVEYIRYRMTEETTDDLLKAYEQASEPLLQSPHCLSYEVSRCAEEPTVVVVRIEWDSAEGHLEGFRKSAEFQRFFVLVKPFFQQIEEMRHYDVVVSHTRS</sequence>
<evidence type="ECO:0000313" key="2">
    <source>
        <dbReference type="EMBL" id="MDI6100446.1"/>
    </source>
</evidence>
<organism evidence="2 3">
    <name type="scientific">Actinoplanes sandaracinus</name>
    <dbReference type="NCBI Taxonomy" id="3045177"/>
    <lineage>
        <taxon>Bacteria</taxon>
        <taxon>Bacillati</taxon>
        <taxon>Actinomycetota</taxon>
        <taxon>Actinomycetes</taxon>
        <taxon>Micromonosporales</taxon>
        <taxon>Micromonosporaceae</taxon>
        <taxon>Actinoplanes</taxon>
    </lineage>
</organism>
<dbReference type="Gene3D" id="3.30.70.100">
    <property type="match status" value="1"/>
</dbReference>
<dbReference type="Proteomes" id="UP001241758">
    <property type="component" value="Unassembled WGS sequence"/>
</dbReference>
<keyword evidence="2" id="KW-0560">Oxidoreductase</keyword>
<protein>
    <submittedName>
        <fullName evidence="2">Antibiotic biosynthesis monooxygenase</fullName>
    </submittedName>
</protein>
<dbReference type="EMBL" id="JASCTH010000010">
    <property type="protein sequence ID" value="MDI6100446.1"/>
    <property type="molecule type" value="Genomic_DNA"/>
</dbReference>
<dbReference type="GO" id="GO:0004497">
    <property type="term" value="F:monooxygenase activity"/>
    <property type="evidence" value="ECO:0007669"/>
    <property type="project" value="UniProtKB-KW"/>
</dbReference>
<gene>
    <name evidence="2" type="ORF">QLQ12_17700</name>
</gene>
<dbReference type="Pfam" id="PF03992">
    <property type="entry name" value="ABM"/>
    <property type="match status" value="1"/>
</dbReference>
<evidence type="ECO:0000259" key="1">
    <source>
        <dbReference type="PROSITE" id="PS51725"/>
    </source>
</evidence>